<feature type="binding site" evidence="7">
    <location>
        <position position="221"/>
    </location>
    <ligand>
        <name>FMN</name>
        <dbReference type="ChEBI" id="CHEBI:58210"/>
    </ligand>
</feature>
<feature type="binding site" evidence="7">
    <location>
        <position position="245"/>
    </location>
    <ligand>
        <name>glyoxylate</name>
        <dbReference type="ChEBI" id="CHEBI:36655"/>
    </ligand>
</feature>
<organism evidence="9 10">
    <name type="scientific">Nocardioides dokdonensis FR1436</name>
    <dbReference type="NCBI Taxonomy" id="1300347"/>
    <lineage>
        <taxon>Bacteria</taxon>
        <taxon>Bacillati</taxon>
        <taxon>Actinomycetota</taxon>
        <taxon>Actinomycetes</taxon>
        <taxon>Propionibacteriales</taxon>
        <taxon>Nocardioidaceae</taxon>
        <taxon>Nocardioides</taxon>
    </lineage>
</organism>
<evidence type="ECO:0000256" key="1">
    <source>
        <dbReference type="ARBA" id="ARBA00001917"/>
    </source>
</evidence>
<evidence type="ECO:0000256" key="3">
    <source>
        <dbReference type="ARBA" id="ARBA00022643"/>
    </source>
</evidence>
<feature type="binding site" evidence="7">
    <location>
        <position position="157"/>
    </location>
    <ligand>
        <name>FMN</name>
        <dbReference type="ChEBI" id="CHEBI:58210"/>
    </ligand>
</feature>
<evidence type="ECO:0000256" key="6">
    <source>
        <dbReference type="PIRSR" id="PIRSR000138-1"/>
    </source>
</evidence>
<dbReference type="Gene3D" id="3.20.20.70">
    <property type="entry name" value="Aldolase class I"/>
    <property type="match status" value="1"/>
</dbReference>
<name>A0A1A9GR80_9ACTN</name>
<comment type="similarity">
    <text evidence="5">Belongs to the FMN-dependent alpha-hydroxy acid dehydrogenase family.</text>
</comment>
<reference evidence="9 10" key="1">
    <citation type="submission" date="2016-03" db="EMBL/GenBank/DDBJ databases">
        <title>Complete genome sequence of a soil Actinobacterium, Nocardioides dokdonensis FR1436.</title>
        <authorList>
            <person name="Kwon S.-K."/>
            <person name="Kim K."/>
            <person name="Kim J.F."/>
        </authorList>
    </citation>
    <scope>NUCLEOTIDE SEQUENCE [LARGE SCALE GENOMIC DNA]</scope>
    <source>
        <strain evidence="9 10">FR1436</strain>
    </source>
</reference>
<dbReference type="EMBL" id="CP015079">
    <property type="protein sequence ID" value="ANH40132.1"/>
    <property type="molecule type" value="Genomic_DNA"/>
</dbReference>
<dbReference type="SUPFAM" id="SSF51395">
    <property type="entry name" value="FMN-linked oxidoreductases"/>
    <property type="match status" value="1"/>
</dbReference>
<dbReference type="Pfam" id="PF01070">
    <property type="entry name" value="FMN_dh"/>
    <property type="match status" value="1"/>
</dbReference>
<dbReference type="KEGG" id="ndk:I601_3731"/>
<dbReference type="PATRIC" id="fig|1300347.3.peg.3739"/>
<proteinExistence type="inferred from homology"/>
<keyword evidence="10" id="KW-1185">Reference proteome</keyword>
<protein>
    <submittedName>
        <fullName evidence="9">L-lactate dehydrogenase [cytochrome]</fullName>
        <ecNumber evidence="9">1.1.2.3</ecNumber>
    </submittedName>
</protein>
<accession>A0A1A9GR80</accession>
<dbReference type="AlphaFoldDB" id="A0A1A9GR80"/>
<keyword evidence="4 9" id="KW-0560">Oxidoreductase</keyword>
<evidence type="ECO:0000313" key="9">
    <source>
        <dbReference type="EMBL" id="ANH40132.1"/>
    </source>
</evidence>
<dbReference type="InterPro" id="IPR013785">
    <property type="entry name" value="Aldolase_TIM"/>
</dbReference>
<feature type="binding site" evidence="7">
    <location>
        <position position="131"/>
    </location>
    <ligand>
        <name>glyoxylate</name>
        <dbReference type="ChEBI" id="CHEBI:36655"/>
    </ligand>
</feature>
<dbReference type="PANTHER" id="PTHR10578">
    <property type="entry name" value="S -2-HYDROXY-ACID OXIDASE-RELATED"/>
    <property type="match status" value="1"/>
</dbReference>
<feature type="active site" description="Proton acceptor" evidence="6">
    <location>
        <position position="245"/>
    </location>
</feature>
<evidence type="ECO:0000313" key="10">
    <source>
        <dbReference type="Proteomes" id="UP000077868"/>
    </source>
</evidence>
<feature type="binding site" evidence="7">
    <location>
        <position position="243"/>
    </location>
    <ligand>
        <name>FMN</name>
        <dbReference type="ChEBI" id="CHEBI:58210"/>
    </ligand>
</feature>
<feature type="binding site" evidence="7">
    <location>
        <position position="129"/>
    </location>
    <ligand>
        <name>FMN</name>
        <dbReference type="ChEBI" id="CHEBI:58210"/>
    </ligand>
</feature>
<feature type="binding site" evidence="7">
    <location>
        <begin position="276"/>
        <end position="280"/>
    </location>
    <ligand>
        <name>FMN</name>
        <dbReference type="ChEBI" id="CHEBI:58210"/>
    </ligand>
</feature>
<feature type="binding site" evidence="7">
    <location>
        <position position="109"/>
    </location>
    <ligand>
        <name>FMN</name>
        <dbReference type="ChEBI" id="CHEBI:58210"/>
    </ligand>
</feature>
<evidence type="ECO:0000256" key="2">
    <source>
        <dbReference type="ARBA" id="ARBA00022630"/>
    </source>
</evidence>
<dbReference type="GO" id="GO:0010181">
    <property type="term" value="F:FMN binding"/>
    <property type="evidence" value="ECO:0007669"/>
    <property type="project" value="InterPro"/>
</dbReference>
<feature type="binding site" evidence="7">
    <location>
        <position position="248"/>
    </location>
    <ligand>
        <name>glyoxylate</name>
        <dbReference type="ChEBI" id="CHEBI:36655"/>
    </ligand>
</feature>
<dbReference type="PROSITE" id="PS51349">
    <property type="entry name" value="FMN_HYDROXY_ACID_DH_2"/>
    <property type="match status" value="1"/>
</dbReference>
<dbReference type="STRING" id="1300347.I601_3731"/>
<dbReference type="EC" id="1.1.2.3" evidence="9"/>
<evidence type="ECO:0000256" key="5">
    <source>
        <dbReference type="ARBA" id="ARBA00024042"/>
    </source>
</evidence>
<comment type="cofactor">
    <cofactor evidence="1">
        <name>FMN</name>
        <dbReference type="ChEBI" id="CHEBI:58210"/>
    </cofactor>
</comment>
<evidence type="ECO:0000256" key="7">
    <source>
        <dbReference type="PIRSR" id="PIRSR000138-2"/>
    </source>
</evidence>
<sequence>MGERVGSWLSGLEARAARSMSTPLREYVEHGSGEGHTTGEATRAWRSLRLRPHVLRDVTDVDLGVTLLGRPSRLPWGVAPTSLQRAVHPDGEVATARATAAAGGLMVVSSNAGSTFAEIAATGVDWWLQVYLPSDRTLVGPLLDRAVEAGAGAVVLTVDTPVVATWYPTEGLIWDLADPAWTRVNFGPGHEGQPGTEKALDLGPHDIDWLRERTGLPVVVKGVLRGDDARRCVQAGAAAVWVSTHGGRQLDRVLTTAQALLEVRAAVGAEAEVYVDGGLRDGIDVLSALASGADAVFVGRPVLHALVEGEAGVARWHAAMSAETGEAMRLAGCRSVADTRDLLAPPANDGLNRL</sequence>
<dbReference type="InterPro" id="IPR037396">
    <property type="entry name" value="FMN_HAD"/>
</dbReference>
<feature type="binding site" evidence="7">
    <location>
        <position position="27"/>
    </location>
    <ligand>
        <name>glyoxylate</name>
        <dbReference type="ChEBI" id="CHEBI:36655"/>
    </ligand>
</feature>
<feature type="binding site" evidence="7">
    <location>
        <begin position="299"/>
        <end position="300"/>
    </location>
    <ligand>
        <name>FMN</name>
        <dbReference type="ChEBI" id="CHEBI:58210"/>
    </ligand>
</feature>
<dbReference type="Proteomes" id="UP000077868">
    <property type="component" value="Chromosome"/>
</dbReference>
<dbReference type="PANTHER" id="PTHR10578:SF107">
    <property type="entry name" value="2-HYDROXYACID OXIDASE 1"/>
    <property type="match status" value="1"/>
</dbReference>
<evidence type="ECO:0000256" key="4">
    <source>
        <dbReference type="ARBA" id="ARBA00023002"/>
    </source>
</evidence>
<evidence type="ECO:0000259" key="8">
    <source>
        <dbReference type="PROSITE" id="PS51349"/>
    </source>
</evidence>
<dbReference type="InterPro" id="IPR000262">
    <property type="entry name" value="FMN-dep_DH"/>
</dbReference>
<keyword evidence="3 7" id="KW-0288">FMN</keyword>
<dbReference type="GO" id="GO:0004460">
    <property type="term" value="F:L-lactate dehydrogenase (cytochrome) activity"/>
    <property type="evidence" value="ECO:0007669"/>
    <property type="project" value="UniProtKB-EC"/>
</dbReference>
<gene>
    <name evidence="9" type="primary">lldD_2</name>
    <name evidence="9" type="ORF">I601_3731</name>
</gene>
<feature type="domain" description="FMN hydroxy acid dehydrogenase" evidence="8">
    <location>
        <begin position="1"/>
        <end position="349"/>
    </location>
</feature>
<dbReference type="PIRSF" id="PIRSF000138">
    <property type="entry name" value="Al-hdrx_acd_dh"/>
    <property type="match status" value="1"/>
</dbReference>
<dbReference type="InterPro" id="IPR012133">
    <property type="entry name" value="Alpha-hydoxy_acid_DH_FMN"/>
</dbReference>
<keyword evidence="2 7" id="KW-0285">Flavoprotein</keyword>
<dbReference type="CDD" id="cd02809">
    <property type="entry name" value="alpha_hydroxyacid_oxid_FMN"/>
    <property type="match status" value="1"/>
</dbReference>